<protein>
    <submittedName>
        <fullName evidence="1">6848_t:CDS:1</fullName>
    </submittedName>
</protein>
<dbReference type="Gene3D" id="3.90.640.10">
    <property type="entry name" value="Actin, Chain A, domain 4"/>
    <property type="match status" value="1"/>
</dbReference>
<name>A0A9N9ALS7_9GLOM</name>
<keyword evidence="2" id="KW-1185">Reference proteome</keyword>
<dbReference type="AlphaFoldDB" id="A0A9N9ALS7"/>
<sequence length="595" mass="68035">MTDIRVTLAIGFALVHKDRKFEDIEVNQDWPRIGVREPFFKTPTILQYDADMNAVKWGFQTINRGPGRGKRNDDKHLRMVELFKLYLSEDGEGNRRRLPDGLKYEQAITDYLRHLKKEIMSKIDSRWPGLEYYSQVRLILSVPAEWGPTTKNTMRQCCLDAGLIDDIFTNNLEFTTERELNVFEFFANGNSGKKKLLLTCELSLFLAEAAAIYCMEYCKDYSLKEGDTFTVVDCGGGTVDVTTRELLAGDRLGEITESKGDCCGGSYVDLAFLRYIANKLFIPWDVMENVMATYASAIKYFLEALFWPVKYSFTGKEEDFYELLQGSFEIDIEEALPILRKYVPEEYTSELDEYDWVIVIGFGDVKAMFDGVIDRILKLVGDQLESAPKEVSAVFLVGGFGENKYVQSRIKEAYSKPGRVIAVPVHPITAIVRGAAMYGLNFETNKESPYYGINRTVQNRMLKFTYGTEISSEWKPGDPITRRTSSNRIVRFCCLARRGTQIDVTNKFTDTFGPVNPNQTKLPFNLYYTSEYDATYVDDENMYALGKWSVLLNDVRLGLNRPVEFSLSFGTSEIRAVAINKRTGEMYHTTFEFPE</sequence>
<dbReference type="SUPFAM" id="SSF53067">
    <property type="entry name" value="Actin-like ATPase domain"/>
    <property type="match status" value="1"/>
</dbReference>
<comment type="caution">
    <text evidence="1">The sequence shown here is derived from an EMBL/GenBank/DDBJ whole genome shotgun (WGS) entry which is preliminary data.</text>
</comment>
<dbReference type="PANTHER" id="PTHR14187">
    <property type="entry name" value="ALPHA KINASE/ELONGATION FACTOR 2 KINASE"/>
    <property type="match status" value="1"/>
</dbReference>
<dbReference type="EMBL" id="CAJVPJ010000528">
    <property type="protein sequence ID" value="CAG8534216.1"/>
    <property type="molecule type" value="Genomic_DNA"/>
</dbReference>
<proteinExistence type="predicted"/>
<dbReference type="Gene3D" id="3.30.420.40">
    <property type="match status" value="3"/>
</dbReference>
<accession>A0A9N9ALS7</accession>
<reference evidence="1" key="1">
    <citation type="submission" date="2021-06" db="EMBL/GenBank/DDBJ databases">
        <authorList>
            <person name="Kallberg Y."/>
            <person name="Tangrot J."/>
            <person name="Rosling A."/>
        </authorList>
    </citation>
    <scope>NUCLEOTIDE SEQUENCE</scope>
    <source>
        <strain evidence="1">IA702</strain>
    </source>
</reference>
<evidence type="ECO:0000313" key="2">
    <source>
        <dbReference type="Proteomes" id="UP000789572"/>
    </source>
</evidence>
<dbReference type="PANTHER" id="PTHR14187:SF5">
    <property type="entry name" value="HEAT SHOCK 70 KDA PROTEIN 12A"/>
    <property type="match status" value="1"/>
</dbReference>
<dbReference type="Proteomes" id="UP000789572">
    <property type="component" value="Unassembled WGS sequence"/>
</dbReference>
<evidence type="ECO:0000313" key="1">
    <source>
        <dbReference type="EMBL" id="CAG8534216.1"/>
    </source>
</evidence>
<gene>
    <name evidence="1" type="ORF">POCULU_LOCUS4207</name>
</gene>
<organism evidence="1 2">
    <name type="scientific">Paraglomus occultum</name>
    <dbReference type="NCBI Taxonomy" id="144539"/>
    <lineage>
        <taxon>Eukaryota</taxon>
        <taxon>Fungi</taxon>
        <taxon>Fungi incertae sedis</taxon>
        <taxon>Mucoromycota</taxon>
        <taxon>Glomeromycotina</taxon>
        <taxon>Glomeromycetes</taxon>
        <taxon>Paraglomerales</taxon>
        <taxon>Paraglomeraceae</taxon>
        <taxon>Paraglomus</taxon>
    </lineage>
</organism>
<dbReference type="OrthoDB" id="2963168at2759"/>
<dbReference type="InterPro" id="IPR043129">
    <property type="entry name" value="ATPase_NBD"/>
</dbReference>